<dbReference type="RefSeq" id="XP_031940250.1">
    <property type="nucleotide sequence ID" value="XM_032087464.1"/>
</dbReference>
<sequence length="419" mass="46175">MLLPKFCYLFLFFLGLVATSPVALEERSLLDPRAPNLDEIVEKQEIENVNHGESERTKTFRVYRSVVTFKDGNKVQDKHIVGLAKAGWDKMNALFEKELEEEDAKDKENHKKDKNSKKKKNLNKGDRPHVMTAMKVGNKVYLASSIKGGKGNYIYQTFEGDDQYNGKFTTVLDNARAGDVKEALMAVSAESQDTVKKTTDKDKQTDPKKDKHTAPQVGKMTSGEPSAAGSSSGQGVTNRRRPAKNPTIYQHTNNAGCGEVMASIEYHMTAESDHKLKGKSPKPKIVAWEGEDKKGEPYKNEFNGQITDEMTGQMKEPSGKEHENDGCGEGWGCKAFTGQKGMNFDVIKSVKKLTDKHIMLPRANDFPEIVDIAYPKFPAPEKYKLPEPETKGSRGGSSGSRGGRGGGRAGRGGGRGTTH</sequence>
<feature type="compositionally biased region" description="Low complexity" evidence="1">
    <location>
        <begin position="222"/>
        <end position="235"/>
    </location>
</feature>
<accession>A0A5N7D926</accession>
<feature type="compositionally biased region" description="Basic and acidic residues" evidence="1">
    <location>
        <begin position="379"/>
        <end position="392"/>
    </location>
</feature>
<feature type="region of interest" description="Disordered" evidence="1">
    <location>
        <begin position="101"/>
        <end position="129"/>
    </location>
</feature>
<gene>
    <name evidence="3" type="ORF">BDV37DRAFT_284258</name>
</gene>
<proteinExistence type="predicted"/>
<feature type="signal peptide" evidence="2">
    <location>
        <begin position="1"/>
        <end position="19"/>
    </location>
</feature>
<feature type="chain" id="PRO_5025035549" evidence="2">
    <location>
        <begin position="20"/>
        <end position="419"/>
    </location>
</feature>
<evidence type="ECO:0000256" key="1">
    <source>
        <dbReference type="SAM" id="MobiDB-lite"/>
    </source>
</evidence>
<feature type="compositionally biased region" description="Basic residues" evidence="1">
    <location>
        <begin position="112"/>
        <end position="122"/>
    </location>
</feature>
<dbReference type="GeneID" id="43672155"/>
<evidence type="ECO:0000313" key="4">
    <source>
        <dbReference type="Proteomes" id="UP000325579"/>
    </source>
</evidence>
<dbReference type="OrthoDB" id="3780330at2759"/>
<dbReference type="EMBL" id="ML736782">
    <property type="protein sequence ID" value="KAE8402931.1"/>
    <property type="molecule type" value="Genomic_DNA"/>
</dbReference>
<feature type="region of interest" description="Disordered" evidence="1">
    <location>
        <begin position="379"/>
        <end position="419"/>
    </location>
</feature>
<protein>
    <submittedName>
        <fullName evidence="3">Uncharacterized protein</fullName>
    </submittedName>
</protein>
<keyword evidence="4" id="KW-1185">Reference proteome</keyword>
<feature type="compositionally biased region" description="Basic and acidic residues" evidence="1">
    <location>
        <begin position="193"/>
        <end position="213"/>
    </location>
</feature>
<dbReference type="AlphaFoldDB" id="A0A5N7D926"/>
<name>A0A5N7D926_9EURO</name>
<feature type="compositionally biased region" description="Gly residues" evidence="1">
    <location>
        <begin position="393"/>
        <end position="419"/>
    </location>
</feature>
<feature type="region of interest" description="Disordered" evidence="1">
    <location>
        <begin position="188"/>
        <end position="252"/>
    </location>
</feature>
<dbReference type="Proteomes" id="UP000325579">
    <property type="component" value="Unassembled WGS sequence"/>
</dbReference>
<evidence type="ECO:0000313" key="3">
    <source>
        <dbReference type="EMBL" id="KAE8402931.1"/>
    </source>
</evidence>
<organism evidence="3 4">
    <name type="scientific">Aspergillus pseudonomiae</name>
    <dbReference type="NCBI Taxonomy" id="1506151"/>
    <lineage>
        <taxon>Eukaryota</taxon>
        <taxon>Fungi</taxon>
        <taxon>Dikarya</taxon>
        <taxon>Ascomycota</taxon>
        <taxon>Pezizomycotina</taxon>
        <taxon>Eurotiomycetes</taxon>
        <taxon>Eurotiomycetidae</taxon>
        <taxon>Eurotiales</taxon>
        <taxon>Aspergillaceae</taxon>
        <taxon>Aspergillus</taxon>
        <taxon>Aspergillus subgen. Circumdati</taxon>
    </lineage>
</organism>
<evidence type="ECO:0000256" key="2">
    <source>
        <dbReference type="SAM" id="SignalP"/>
    </source>
</evidence>
<keyword evidence="2" id="KW-0732">Signal</keyword>
<reference evidence="3 4" key="1">
    <citation type="submission" date="2019-04" db="EMBL/GenBank/DDBJ databases">
        <authorList>
            <consortium name="DOE Joint Genome Institute"/>
            <person name="Mondo S."/>
            <person name="Kjaerbolling I."/>
            <person name="Vesth T."/>
            <person name="Frisvad J.C."/>
            <person name="Nybo J.L."/>
            <person name="Theobald S."/>
            <person name="Kildgaard S."/>
            <person name="Isbrandt T."/>
            <person name="Kuo A."/>
            <person name="Sato A."/>
            <person name="Lyhne E.K."/>
            <person name="Kogle M.E."/>
            <person name="Wiebenga A."/>
            <person name="Kun R.S."/>
            <person name="Lubbers R.J."/>
            <person name="Makela M.R."/>
            <person name="Barry K."/>
            <person name="Chovatia M."/>
            <person name="Clum A."/>
            <person name="Daum C."/>
            <person name="Haridas S."/>
            <person name="He G."/>
            <person name="LaButti K."/>
            <person name="Lipzen A."/>
            <person name="Riley R."/>
            <person name="Salamov A."/>
            <person name="Simmons B.A."/>
            <person name="Magnuson J.K."/>
            <person name="Henrissat B."/>
            <person name="Mortensen U.H."/>
            <person name="Larsen T.O."/>
            <person name="Devries R.P."/>
            <person name="Grigoriev I.V."/>
            <person name="Machida M."/>
            <person name="Baker S.E."/>
            <person name="Andersen M.R."/>
            <person name="Cantor M.N."/>
            <person name="Hua S.X."/>
        </authorList>
    </citation>
    <scope>NUCLEOTIDE SEQUENCE [LARGE SCALE GENOMIC DNA]</scope>
    <source>
        <strain evidence="3 4">CBS 119388</strain>
    </source>
</reference>